<dbReference type="GO" id="GO:0005524">
    <property type="term" value="F:ATP binding"/>
    <property type="evidence" value="ECO:0007669"/>
    <property type="project" value="UniProtKB-KW"/>
</dbReference>
<dbReference type="Proteomes" id="UP001138997">
    <property type="component" value="Unassembled WGS sequence"/>
</dbReference>
<comment type="caution">
    <text evidence="13">The sequence shown here is derived from an EMBL/GenBank/DDBJ whole genome shotgun (WGS) entry which is preliminary data.</text>
</comment>
<evidence type="ECO:0000256" key="5">
    <source>
        <dbReference type="ARBA" id="ARBA00022741"/>
    </source>
</evidence>
<protein>
    <recommendedName>
        <fullName evidence="2">histidine kinase</fullName>
        <ecNumber evidence="2">2.7.13.3</ecNumber>
    </recommendedName>
</protein>
<name>A0A9X1NGX1_9ACTN</name>
<evidence type="ECO:0000256" key="6">
    <source>
        <dbReference type="ARBA" id="ARBA00022777"/>
    </source>
</evidence>
<dbReference type="EMBL" id="JAJOMB010000018">
    <property type="protein sequence ID" value="MCD5314827.1"/>
    <property type="molecule type" value="Genomic_DNA"/>
</dbReference>
<evidence type="ECO:0000256" key="3">
    <source>
        <dbReference type="ARBA" id="ARBA00022553"/>
    </source>
</evidence>
<evidence type="ECO:0000256" key="7">
    <source>
        <dbReference type="ARBA" id="ARBA00022840"/>
    </source>
</evidence>
<evidence type="ECO:0000256" key="1">
    <source>
        <dbReference type="ARBA" id="ARBA00000085"/>
    </source>
</evidence>
<dbReference type="Pfam" id="PF23539">
    <property type="entry name" value="DUF7134"/>
    <property type="match status" value="1"/>
</dbReference>
<feature type="transmembrane region" description="Helical" evidence="9">
    <location>
        <begin position="21"/>
        <end position="38"/>
    </location>
</feature>
<dbReference type="PANTHER" id="PTHR24421:SF10">
    <property type="entry name" value="NITRATE_NITRITE SENSOR PROTEIN NARQ"/>
    <property type="match status" value="1"/>
</dbReference>
<proteinExistence type="predicted"/>
<dbReference type="PANTHER" id="PTHR24421">
    <property type="entry name" value="NITRATE/NITRITE SENSOR PROTEIN NARX-RELATED"/>
    <property type="match status" value="1"/>
</dbReference>
<keyword evidence="7" id="KW-0067">ATP-binding</keyword>
<evidence type="ECO:0000259" key="10">
    <source>
        <dbReference type="Pfam" id="PF02518"/>
    </source>
</evidence>
<dbReference type="GO" id="GO:0016020">
    <property type="term" value="C:membrane"/>
    <property type="evidence" value="ECO:0007669"/>
    <property type="project" value="InterPro"/>
</dbReference>
<dbReference type="SUPFAM" id="SSF55874">
    <property type="entry name" value="ATPase domain of HSP90 chaperone/DNA topoisomerase II/histidine kinase"/>
    <property type="match status" value="1"/>
</dbReference>
<dbReference type="InterPro" id="IPR011712">
    <property type="entry name" value="Sig_transdc_His_kin_sub3_dim/P"/>
</dbReference>
<dbReference type="Pfam" id="PF02518">
    <property type="entry name" value="HATPase_c"/>
    <property type="match status" value="1"/>
</dbReference>
<evidence type="ECO:0000256" key="2">
    <source>
        <dbReference type="ARBA" id="ARBA00012438"/>
    </source>
</evidence>
<evidence type="ECO:0000256" key="4">
    <source>
        <dbReference type="ARBA" id="ARBA00022679"/>
    </source>
</evidence>
<feature type="transmembrane region" description="Helical" evidence="9">
    <location>
        <begin position="68"/>
        <end position="87"/>
    </location>
</feature>
<keyword evidence="9" id="KW-1133">Transmembrane helix</keyword>
<keyword evidence="9" id="KW-0812">Transmembrane</keyword>
<dbReference type="InterPro" id="IPR050482">
    <property type="entry name" value="Sensor_HK_TwoCompSys"/>
</dbReference>
<dbReference type="EC" id="2.7.13.3" evidence="2"/>
<dbReference type="CDD" id="cd16917">
    <property type="entry name" value="HATPase_UhpB-NarQ-NarX-like"/>
    <property type="match status" value="1"/>
</dbReference>
<feature type="domain" description="Signal transduction histidine kinase subgroup 3 dimerisation and phosphoacceptor" evidence="11">
    <location>
        <begin position="192"/>
        <end position="256"/>
    </location>
</feature>
<feature type="domain" description="DUF7134" evidence="12">
    <location>
        <begin position="9"/>
        <end position="164"/>
    </location>
</feature>
<comment type="catalytic activity">
    <reaction evidence="1">
        <text>ATP + protein L-histidine = ADP + protein N-phospho-L-histidine.</text>
        <dbReference type="EC" id="2.7.13.3"/>
    </reaction>
</comment>
<dbReference type="InterPro" id="IPR055558">
    <property type="entry name" value="DUF7134"/>
</dbReference>
<dbReference type="AlphaFoldDB" id="A0A9X1NGX1"/>
<dbReference type="GO" id="GO:0046983">
    <property type="term" value="F:protein dimerization activity"/>
    <property type="evidence" value="ECO:0007669"/>
    <property type="project" value="InterPro"/>
</dbReference>
<evidence type="ECO:0000256" key="9">
    <source>
        <dbReference type="SAM" id="Phobius"/>
    </source>
</evidence>
<dbReference type="InterPro" id="IPR036890">
    <property type="entry name" value="HATPase_C_sf"/>
</dbReference>
<evidence type="ECO:0000313" key="13">
    <source>
        <dbReference type="EMBL" id="MCD5314827.1"/>
    </source>
</evidence>
<keyword evidence="9" id="KW-0472">Membrane</keyword>
<reference evidence="13" key="1">
    <citation type="submission" date="2021-11" db="EMBL/GenBank/DDBJ databases">
        <title>Streptomyces corallinus and Kineosporia corallina sp. nov., two new coral-derived marine actinobacteria.</title>
        <authorList>
            <person name="Buangrab K."/>
            <person name="Sutthacheep M."/>
            <person name="Yeemin T."/>
            <person name="Harunari E."/>
            <person name="Igarashi Y."/>
            <person name="Sripreechasak P."/>
            <person name="Kanchanasin P."/>
            <person name="Tanasupawat S."/>
            <person name="Phongsopitanun W."/>
        </authorList>
    </citation>
    <scope>NUCLEOTIDE SEQUENCE</scope>
    <source>
        <strain evidence="13">JCM 31032</strain>
    </source>
</reference>
<keyword evidence="4" id="KW-0808">Transferase</keyword>
<organism evidence="13 14">
    <name type="scientific">Kineosporia babensis</name>
    <dbReference type="NCBI Taxonomy" id="499548"/>
    <lineage>
        <taxon>Bacteria</taxon>
        <taxon>Bacillati</taxon>
        <taxon>Actinomycetota</taxon>
        <taxon>Actinomycetes</taxon>
        <taxon>Kineosporiales</taxon>
        <taxon>Kineosporiaceae</taxon>
        <taxon>Kineosporia</taxon>
    </lineage>
</organism>
<sequence length="408" mass="43377">MVVLRRAVRHFLRQHPVRADLLLGLAVALFFTLVVRHFPERPAITGPLGFEDLVVALATVAVIGARRLWPGPLLILATLCAVAGIAAGQTPRPPYLIVPVILAYSAAVQGRRRSTWSLIGLSAGLQYLANLALGDGGVLAAQNLVVVAWMGLAAATGGAIRNRRAYLLAMEERALRAERTREQEAERRVLQERMRIARELHDVVAHHIAVISVQAGVATHAAVRGPEHLNPALGHIRRSCDVVIEELASVVGLLRGGSAQATVEPVPGLAQLRQLIEECRSTGLDVTLEHQGLPPQLPAISDLAAYRIVQEALTNARKYGDGSADVRLTSLPGKLQLVVCNRVENGQKHQPGSGFGLLGMRERAVSAGGTLTVQDGPGGLFTINAELPVPADLTPTAGRAPATALPRS</sequence>
<evidence type="ECO:0000313" key="14">
    <source>
        <dbReference type="Proteomes" id="UP001138997"/>
    </source>
</evidence>
<dbReference type="RefSeq" id="WP_231447631.1">
    <property type="nucleotide sequence ID" value="NZ_JAJOMB010000018.1"/>
</dbReference>
<dbReference type="Gene3D" id="3.30.565.10">
    <property type="entry name" value="Histidine kinase-like ATPase, C-terminal domain"/>
    <property type="match status" value="1"/>
</dbReference>
<dbReference type="InterPro" id="IPR003594">
    <property type="entry name" value="HATPase_dom"/>
</dbReference>
<dbReference type="GO" id="GO:0000155">
    <property type="term" value="F:phosphorelay sensor kinase activity"/>
    <property type="evidence" value="ECO:0007669"/>
    <property type="project" value="InterPro"/>
</dbReference>
<keyword evidence="3" id="KW-0597">Phosphoprotein</keyword>
<evidence type="ECO:0000259" key="12">
    <source>
        <dbReference type="Pfam" id="PF23539"/>
    </source>
</evidence>
<dbReference type="Pfam" id="PF07730">
    <property type="entry name" value="HisKA_3"/>
    <property type="match status" value="1"/>
</dbReference>
<keyword evidence="14" id="KW-1185">Reference proteome</keyword>
<accession>A0A9X1NGX1</accession>
<evidence type="ECO:0000256" key="8">
    <source>
        <dbReference type="ARBA" id="ARBA00023012"/>
    </source>
</evidence>
<feature type="domain" description="Histidine kinase/HSP90-like ATPase" evidence="10">
    <location>
        <begin position="304"/>
        <end position="389"/>
    </location>
</feature>
<feature type="transmembrane region" description="Helical" evidence="9">
    <location>
        <begin position="44"/>
        <end position="63"/>
    </location>
</feature>
<evidence type="ECO:0000259" key="11">
    <source>
        <dbReference type="Pfam" id="PF07730"/>
    </source>
</evidence>
<dbReference type="Gene3D" id="1.20.5.1930">
    <property type="match status" value="1"/>
</dbReference>
<keyword evidence="5" id="KW-0547">Nucleotide-binding</keyword>
<gene>
    <name evidence="13" type="ORF">LR394_28390</name>
</gene>
<keyword evidence="6 13" id="KW-0418">Kinase</keyword>
<feature type="transmembrane region" description="Helical" evidence="9">
    <location>
        <begin position="139"/>
        <end position="160"/>
    </location>
</feature>
<keyword evidence="8" id="KW-0902">Two-component regulatory system</keyword>